<dbReference type="EMBL" id="QORO01000003">
    <property type="protein sequence ID" value="RCK58611.1"/>
    <property type="molecule type" value="Genomic_DNA"/>
</dbReference>
<dbReference type="GO" id="GO:0004034">
    <property type="term" value="F:aldose 1-epimerase activity"/>
    <property type="evidence" value="ECO:0007669"/>
    <property type="project" value="TreeGrafter"/>
</dbReference>
<dbReference type="SUPFAM" id="SSF74650">
    <property type="entry name" value="Galactose mutarotase-like"/>
    <property type="match status" value="1"/>
</dbReference>
<proteinExistence type="predicted"/>
<dbReference type="OrthoDB" id="4739604at2"/>
<dbReference type="PANTHER" id="PTHR10091:SF0">
    <property type="entry name" value="GALACTOSE MUTAROTASE"/>
    <property type="match status" value="1"/>
</dbReference>
<dbReference type="InterPro" id="IPR008183">
    <property type="entry name" value="Aldose_1/G6P_1-epimerase"/>
</dbReference>
<reference evidence="1 2" key="1">
    <citation type="submission" date="2018-07" db="EMBL/GenBank/DDBJ databases">
        <title>Microbacterium endoborsara sp. nov., a novel actinobacterium isolated from Borszczowia aralocaspica.</title>
        <authorList>
            <person name="An D."/>
        </authorList>
    </citation>
    <scope>NUCLEOTIDE SEQUENCE [LARGE SCALE GENOMIC DNA]</scope>
    <source>
        <strain evidence="1 2">C1.15228</strain>
    </source>
</reference>
<dbReference type="InterPro" id="IPR014718">
    <property type="entry name" value="GH-type_carb-bd"/>
</dbReference>
<dbReference type="RefSeq" id="WP_114118215.1">
    <property type="nucleotide sequence ID" value="NZ_BMHU01000002.1"/>
</dbReference>
<protein>
    <submittedName>
        <fullName evidence="1">Galactose mutarotase</fullName>
    </submittedName>
</protein>
<dbReference type="Gene3D" id="2.70.98.10">
    <property type="match status" value="1"/>
</dbReference>
<name>A0A367Y0R0_9MICO</name>
<organism evidence="1 2">
    <name type="scientific">Microbacterium sorbitolivorans</name>
    <dbReference type="NCBI Taxonomy" id="1867410"/>
    <lineage>
        <taxon>Bacteria</taxon>
        <taxon>Bacillati</taxon>
        <taxon>Actinomycetota</taxon>
        <taxon>Actinomycetes</taxon>
        <taxon>Micrococcales</taxon>
        <taxon>Microbacteriaceae</taxon>
        <taxon>Microbacterium</taxon>
    </lineage>
</organism>
<comment type="caution">
    <text evidence="1">The sequence shown here is derived from an EMBL/GenBank/DDBJ whole genome shotgun (WGS) entry which is preliminary data.</text>
</comment>
<dbReference type="GO" id="GO:0033499">
    <property type="term" value="P:galactose catabolic process via UDP-galactose, Leloir pathway"/>
    <property type="evidence" value="ECO:0007669"/>
    <property type="project" value="TreeGrafter"/>
</dbReference>
<dbReference type="CDD" id="cd09022">
    <property type="entry name" value="Aldose_epim_Ec_YihR"/>
    <property type="match status" value="1"/>
</dbReference>
<keyword evidence="2" id="KW-1185">Reference proteome</keyword>
<dbReference type="AlphaFoldDB" id="A0A367Y0R0"/>
<evidence type="ECO:0000313" key="2">
    <source>
        <dbReference type="Proteomes" id="UP000253508"/>
    </source>
</evidence>
<dbReference type="GO" id="GO:0006006">
    <property type="term" value="P:glucose metabolic process"/>
    <property type="evidence" value="ECO:0007669"/>
    <property type="project" value="TreeGrafter"/>
</dbReference>
<accession>A0A367Y0R0</accession>
<evidence type="ECO:0000313" key="1">
    <source>
        <dbReference type="EMBL" id="RCK58611.1"/>
    </source>
</evidence>
<dbReference type="InterPro" id="IPR037480">
    <property type="entry name" value="YihR-like"/>
</dbReference>
<gene>
    <name evidence="1" type="ORF">DTO57_10670</name>
</gene>
<dbReference type="GO" id="GO:0030246">
    <property type="term" value="F:carbohydrate binding"/>
    <property type="evidence" value="ECO:0007669"/>
    <property type="project" value="InterPro"/>
</dbReference>
<dbReference type="PANTHER" id="PTHR10091">
    <property type="entry name" value="ALDOSE-1-EPIMERASE"/>
    <property type="match status" value="1"/>
</dbReference>
<sequence>MHTPVDPTGQQILLSKGDVTAHIAQVGASLRGLTVNGVSIVTPFPEGTRAPSCSGTVLVPWPNRIADGIWKQTDPHGNEYEQELALTEPDLDNAIHGLLRFTPYVVDAQDDKATLTATVVPQNGYPFALITQVEYALTDDGITVTHTLTNVGDKSAPVGVGTHPFFHIGGEDPRELTLTLPASRFYEVDERLLPTAERDVEGNTDLREGRRLGDVSLDTGFAGLERDDEGRAVTTLASADGKKVSVWQDENFDYLQVYTTSNYPGQDYAVAIEPMTIPTDAFNSGDNLTWLEPGASWNVSWGVSFSS</sequence>
<dbReference type="Proteomes" id="UP000253508">
    <property type="component" value="Unassembled WGS sequence"/>
</dbReference>
<dbReference type="InterPro" id="IPR011013">
    <property type="entry name" value="Gal_mutarotase_sf_dom"/>
</dbReference>
<dbReference type="Pfam" id="PF01263">
    <property type="entry name" value="Aldose_epim"/>
    <property type="match status" value="1"/>
</dbReference>